<protein>
    <submittedName>
        <fullName evidence="1">Uncharacterized protein</fullName>
    </submittedName>
</protein>
<comment type="caution">
    <text evidence="1">The sequence shown here is derived from an EMBL/GenBank/DDBJ whole genome shotgun (WGS) entry which is preliminary data.</text>
</comment>
<dbReference type="EMBL" id="SJPT01000009">
    <property type="protein sequence ID" value="TWU20192.1"/>
    <property type="molecule type" value="Genomic_DNA"/>
</dbReference>
<organism evidence="1 2">
    <name type="scientific">Novipirellula galeiformis</name>
    <dbReference type="NCBI Taxonomy" id="2528004"/>
    <lineage>
        <taxon>Bacteria</taxon>
        <taxon>Pseudomonadati</taxon>
        <taxon>Planctomycetota</taxon>
        <taxon>Planctomycetia</taxon>
        <taxon>Pirellulales</taxon>
        <taxon>Pirellulaceae</taxon>
        <taxon>Novipirellula</taxon>
    </lineage>
</organism>
<dbReference type="AlphaFoldDB" id="A0A5C6C7S4"/>
<gene>
    <name evidence="1" type="ORF">Pla52o_47070</name>
</gene>
<proteinExistence type="predicted"/>
<evidence type="ECO:0000313" key="2">
    <source>
        <dbReference type="Proteomes" id="UP000316304"/>
    </source>
</evidence>
<sequence length="56" mass="6423">MKKGAMFLKHRPFKIVTSECRFSETNRPQAIANDLRSFLEQRSAVLSGIAKHLFDT</sequence>
<evidence type="ECO:0000313" key="1">
    <source>
        <dbReference type="EMBL" id="TWU20192.1"/>
    </source>
</evidence>
<reference evidence="1 2" key="1">
    <citation type="submission" date="2019-02" db="EMBL/GenBank/DDBJ databases">
        <title>Deep-cultivation of Planctomycetes and their phenomic and genomic characterization uncovers novel biology.</title>
        <authorList>
            <person name="Wiegand S."/>
            <person name="Jogler M."/>
            <person name="Boedeker C."/>
            <person name="Pinto D."/>
            <person name="Vollmers J."/>
            <person name="Rivas-Marin E."/>
            <person name="Kohn T."/>
            <person name="Peeters S.H."/>
            <person name="Heuer A."/>
            <person name="Rast P."/>
            <person name="Oberbeckmann S."/>
            <person name="Bunk B."/>
            <person name="Jeske O."/>
            <person name="Meyerdierks A."/>
            <person name="Storesund J.E."/>
            <person name="Kallscheuer N."/>
            <person name="Luecker S."/>
            <person name="Lage O.M."/>
            <person name="Pohl T."/>
            <person name="Merkel B.J."/>
            <person name="Hornburger P."/>
            <person name="Mueller R.-W."/>
            <person name="Bruemmer F."/>
            <person name="Labrenz M."/>
            <person name="Spormann A.M."/>
            <person name="Op Den Camp H."/>
            <person name="Overmann J."/>
            <person name="Amann R."/>
            <person name="Jetten M.S.M."/>
            <person name="Mascher T."/>
            <person name="Medema M.H."/>
            <person name="Devos D.P."/>
            <person name="Kaster A.-K."/>
            <person name="Ovreas L."/>
            <person name="Rohde M."/>
            <person name="Galperin M.Y."/>
            <person name="Jogler C."/>
        </authorList>
    </citation>
    <scope>NUCLEOTIDE SEQUENCE [LARGE SCALE GENOMIC DNA]</scope>
    <source>
        <strain evidence="1 2">Pla52o</strain>
    </source>
</reference>
<dbReference type="Proteomes" id="UP000316304">
    <property type="component" value="Unassembled WGS sequence"/>
</dbReference>
<accession>A0A5C6C7S4</accession>
<name>A0A5C6C7S4_9BACT</name>
<keyword evidence="2" id="KW-1185">Reference proteome</keyword>